<dbReference type="HOGENOM" id="CLU_028504_1_0_1"/>
<keyword evidence="12" id="KW-1185">Reference proteome</keyword>
<dbReference type="STRING" id="3880.A0A072V5Y0"/>
<evidence type="ECO:0000313" key="11">
    <source>
        <dbReference type="EnsemblPlants" id="KEH33585"/>
    </source>
</evidence>
<dbReference type="AlphaFoldDB" id="A0A072V5Y0"/>
<evidence type="ECO:0000256" key="3">
    <source>
        <dbReference type="ARBA" id="ARBA00022679"/>
    </source>
</evidence>
<name>A0A072V5Y0_MEDTR</name>
<dbReference type="KEGG" id="mtr:25490511"/>
<dbReference type="EnsemblPlants" id="KEH33585">
    <property type="protein sequence ID" value="KEH33585"/>
    <property type="gene ID" value="MTR_3g448430"/>
</dbReference>
<evidence type="ECO:0000256" key="6">
    <source>
        <dbReference type="ARBA" id="ARBA00023136"/>
    </source>
</evidence>
<evidence type="ECO:0000313" key="10">
    <source>
        <dbReference type="EMBL" id="KEH33585.1"/>
    </source>
</evidence>
<keyword evidence="7 10" id="KW-0012">Acyltransferase</keyword>
<feature type="transmembrane region" description="Helical" evidence="8">
    <location>
        <begin position="67"/>
        <end position="94"/>
    </location>
</feature>
<reference evidence="11" key="3">
    <citation type="submission" date="2015-04" db="UniProtKB">
        <authorList>
            <consortium name="EnsemblPlants"/>
        </authorList>
    </citation>
    <scope>IDENTIFICATION</scope>
    <source>
        <strain evidence="11">cv. Jemalong A17</strain>
    </source>
</reference>
<dbReference type="PANTHER" id="PTHR15486">
    <property type="entry name" value="ANCIENT UBIQUITOUS PROTEIN"/>
    <property type="match status" value="1"/>
</dbReference>
<reference evidence="10 12" key="1">
    <citation type="journal article" date="2011" name="Nature">
        <title>The Medicago genome provides insight into the evolution of rhizobial symbioses.</title>
        <authorList>
            <person name="Young N.D."/>
            <person name="Debelle F."/>
            <person name="Oldroyd G.E."/>
            <person name="Geurts R."/>
            <person name="Cannon S.B."/>
            <person name="Udvardi M.K."/>
            <person name="Benedito V.A."/>
            <person name="Mayer K.F."/>
            <person name="Gouzy J."/>
            <person name="Schoof H."/>
            <person name="Van de Peer Y."/>
            <person name="Proost S."/>
            <person name="Cook D.R."/>
            <person name="Meyers B.C."/>
            <person name="Spannagl M."/>
            <person name="Cheung F."/>
            <person name="De Mita S."/>
            <person name="Krishnakumar V."/>
            <person name="Gundlach H."/>
            <person name="Zhou S."/>
            <person name="Mudge J."/>
            <person name="Bharti A.K."/>
            <person name="Murray J.D."/>
            <person name="Naoumkina M.A."/>
            <person name="Rosen B."/>
            <person name="Silverstein K.A."/>
            <person name="Tang H."/>
            <person name="Rombauts S."/>
            <person name="Zhao P.X."/>
            <person name="Zhou P."/>
            <person name="Barbe V."/>
            <person name="Bardou P."/>
            <person name="Bechner M."/>
            <person name="Bellec A."/>
            <person name="Berger A."/>
            <person name="Berges H."/>
            <person name="Bidwell S."/>
            <person name="Bisseling T."/>
            <person name="Choisne N."/>
            <person name="Couloux A."/>
            <person name="Denny R."/>
            <person name="Deshpande S."/>
            <person name="Dai X."/>
            <person name="Doyle J.J."/>
            <person name="Dudez A.M."/>
            <person name="Farmer A.D."/>
            <person name="Fouteau S."/>
            <person name="Franken C."/>
            <person name="Gibelin C."/>
            <person name="Gish J."/>
            <person name="Goldstein S."/>
            <person name="Gonzalez A.J."/>
            <person name="Green P.J."/>
            <person name="Hallab A."/>
            <person name="Hartog M."/>
            <person name="Hua A."/>
            <person name="Humphray S.J."/>
            <person name="Jeong D.H."/>
            <person name="Jing Y."/>
            <person name="Jocker A."/>
            <person name="Kenton S.M."/>
            <person name="Kim D.J."/>
            <person name="Klee K."/>
            <person name="Lai H."/>
            <person name="Lang C."/>
            <person name="Lin S."/>
            <person name="Macmil S.L."/>
            <person name="Magdelenat G."/>
            <person name="Matthews L."/>
            <person name="McCorrison J."/>
            <person name="Monaghan E.L."/>
            <person name="Mun J.H."/>
            <person name="Najar F.Z."/>
            <person name="Nicholson C."/>
            <person name="Noirot C."/>
            <person name="O'Bleness M."/>
            <person name="Paule C.R."/>
            <person name="Poulain J."/>
            <person name="Prion F."/>
            <person name="Qin B."/>
            <person name="Qu C."/>
            <person name="Retzel E.F."/>
            <person name="Riddle C."/>
            <person name="Sallet E."/>
            <person name="Samain S."/>
            <person name="Samson N."/>
            <person name="Sanders I."/>
            <person name="Saurat O."/>
            <person name="Scarpelli C."/>
            <person name="Schiex T."/>
            <person name="Segurens B."/>
            <person name="Severin A.J."/>
            <person name="Sherrier D.J."/>
            <person name="Shi R."/>
            <person name="Sims S."/>
            <person name="Singer S.R."/>
            <person name="Sinharoy S."/>
            <person name="Sterck L."/>
            <person name="Viollet A."/>
            <person name="Wang B.B."/>
            <person name="Wang K."/>
            <person name="Wang M."/>
            <person name="Wang X."/>
            <person name="Warfsmann J."/>
            <person name="Weissenbach J."/>
            <person name="White D.D."/>
            <person name="White J.D."/>
            <person name="Wiley G.B."/>
            <person name="Wincker P."/>
            <person name="Xing Y."/>
            <person name="Yang L."/>
            <person name="Yao Z."/>
            <person name="Ying F."/>
            <person name="Zhai J."/>
            <person name="Zhou L."/>
            <person name="Zuber A."/>
            <person name="Denarie J."/>
            <person name="Dixon R.A."/>
            <person name="May G.D."/>
            <person name="Schwartz D.C."/>
            <person name="Rogers J."/>
            <person name="Quetier F."/>
            <person name="Town C.D."/>
            <person name="Roe B.A."/>
        </authorList>
    </citation>
    <scope>NUCLEOTIDE SEQUENCE [LARGE SCALE GENOMIC DNA]</scope>
    <source>
        <strain evidence="10">A17</strain>
        <strain evidence="11 12">cv. Jemalong A17</strain>
    </source>
</reference>
<dbReference type="Pfam" id="PF01553">
    <property type="entry name" value="Acyltransferase"/>
    <property type="match status" value="1"/>
</dbReference>
<dbReference type="SUPFAM" id="SSF69593">
    <property type="entry name" value="Glycerol-3-phosphate (1)-acyltransferase"/>
    <property type="match status" value="1"/>
</dbReference>
<dbReference type="GO" id="GO:0016791">
    <property type="term" value="F:phosphatase activity"/>
    <property type="evidence" value="ECO:0000318"/>
    <property type="project" value="GO_Central"/>
</dbReference>
<comment type="subcellular location">
    <subcellularLocation>
        <location evidence="1">Membrane</location>
        <topology evidence="1">Multi-pass membrane protein</topology>
    </subcellularLocation>
</comment>
<dbReference type="PANTHER" id="PTHR15486:SF0">
    <property type="entry name" value="GLYCEROL-3-PHOSPHATE ACYLTRANSFERASE 1"/>
    <property type="match status" value="1"/>
</dbReference>
<accession>A0A072V5Y0</accession>
<dbReference type="GO" id="GO:0016020">
    <property type="term" value="C:membrane"/>
    <property type="evidence" value="ECO:0000318"/>
    <property type="project" value="GO_Central"/>
</dbReference>
<keyword evidence="6 8" id="KW-0472">Membrane</keyword>
<protein>
    <submittedName>
        <fullName evidence="10">Glycerol-3-phosphate acyltransferase</fullName>
    </submittedName>
</protein>
<evidence type="ECO:0000256" key="4">
    <source>
        <dbReference type="ARBA" id="ARBA00022692"/>
    </source>
</evidence>
<dbReference type="Pfam" id="PF23270">
    <property type="entry name" value="HAD_RAM2_N"/>
    <property type="match status" value="1"/>
</dbReference>
<feature type="transmembrane region" description="Helical" evidence="8">
    <location>
        <begin position="266"/>
        <end position="285"/>
    </location>
</feature>
<reference evidence="10 12" key="2">
    <citation type="journal article" date="2014" name="BMC Genomics">
        <title>An improved genome release (version Mt4.0) for the model legume Medicago truncatula.</title>
        <authorList>
            <person name="Tang H."/>
            <person name="Krishnakumar V."/>
            <person name="Bidwell S."/>
            <person name="Rosen B."/>
            <person name="Chan A."/>
            <person name="Zhou S."/>
            <person name="Gentzbittel L."/>
            <person name="Childs K.L."/>
            <person name="Yandell M."/>
            <person name="Gundlach H."/>
            <person name="Mayer K.F."/>
            <person name="Schwartz D.C."/>
            <person name="Town C.D."/>
        </authorList>
    </citation>
    <scope>GENOME REANNOTATION</scope>
    <source>
        <strain evidence="10">A17</strain>
        <strain evidence="11 12">cv. Jemalong A17</strain>
    </source>
</reference>
<dbReference type="InterPro" id="IPR056462">
    <property type="entry name" value="HAD_RAM2/GPAT1-8"/>
</dbReference>
<dbReference type="OrthoDB" id="1854593at2759"/>
<evidence type="ECO:0000256" key="2">
    <source>
        <dbReference type="ARBA" id="ARBA00007937"/>
    </source>
</evidence>
<evidence type="ECO:0000256" key="8">
    <source>
        <dbReference type="SAM" id="Phobius"/>
    </source>
</evidence>
<dbReference type="SMART" id="SM00563">
    <property type="entry name" value="PlsC"/>
    <property type="match status" value="1"/>
</dbReference>
<keyword evidence="5 8" id="KW-1133">Transmembrane helix</keyword>
<dbReference type="CDD" id="cd06551">
    <property type="entry name" value="LPLAT"/>
    <property type="match status" value="1"/>
</dbReference>
<evidence type="ECO:0000259" key="9">
    <source>
        <dbReference type="SMART" id="SM00563"/>
    </source>
</evidence>
<keyword evidence="4 8" id="KW-0812">Transmembrane</keyword>
<keyword evidence="3" id="KW-0808">Transferase</keyword>
<feature type="domain" description="Phospholipid/glycerol acyltransferase" evidence="9">
    <location>
        <begin position="324"/>
        <end position="425"/>
    </location>
</feature>
<dbReference type="InterPro" id="IPR002123">
    <property type="entry name" value="Plipid/glycerol_acylTrfase"/>
</dbReference>
<evidence type="ECO:0000256" key="1">
    <source>
        <dbReference type="ARBA" id="ARBA00004141"/>
    </source>
</evidence>
<sequence length="511" mass="58436">MIIKTCYQTARILIHNGFNFVDLSSKPLQQPSNIPSILNCDLEGRESQTLVCDIHSVLLKTHYFFPYFMLVAFEGGSILRAFLLLCSCPILCFLSYEHKLKVMIFITFCGLKIKDMEMIARVVLPKFYMENLNLKAYQVLVSVGCRVFFTCVPRVMVEGFLKEYLNGDDIVATELHTVGCYFTGLISRHGLVDKDSALIDYFGYRRPDLGIGSTCVNDHHFISYCKEAYVVSNEICPSSIMPREKYPKPLIFHDGRLAFFPTPSSTLYMFMWLPMGILLSTYRIFLVLNFHYKWTLSLITFNGIVLNVKGFSNPQRYLEPSKGELYVCTHRTLLDPVFLSMSLRKPLSCVTYSISKVSEFFAPIRTMSLTRDREQDRETMQRLLREGDLVVCPEGTTCREPYLLRFSSLFAEIADEIVPVAMNDNVSMFYGTTASGLKCLDPFLFLMNPWPSYNIEMLDKVPKELTCAGGKSPFEVADYIQKELSDALGFECTNITRRDKYMMLAGNDGYV</sequence>
<proteinExistence type="inferred from homology"/>
<evidence type="ECO:0000256" key="5">
    <source>
        <dbReference type="ARBA" id="ARBA00022989"/>
    </source>
</evidence>
<evidence type="ECO:0000313" key="12">
    <source>
        <dbReference type="Proteomes" id="UP000002051"/>
    </source>
</evidence>
<dbReference type="GO" id="GO:0090447">
    <property type="term" value="F:glycerol-3-phosphate 2-O-acyltransferase activity"/>
    <property type="evidence" value="ECO:0000318"/>
    <property type="project" value="GO_Central"/>
</dbReference>
<gene>
    <name evidence="11" type="primary">25490511</name>
    <name evidence="10" type="ordered locus">MTR_3g448430</name>
</gene>
<evidence type="ECO:0000256" key="7">
    <source>
        <dbReference type="ARBA" id="ARBA00023315"/>
    </source>
</evidence>
<dbReference type="EMBL" id="CM001219">
    <property type="protein sequence ID" value="KEH33585.1"/>
    <property type="molecule type" value="Genomic_DNA"/>
</dbReference>
<comment type="similarity">
    <text evidence="2">Belongs to the GPAT/DAPAT family.</text>
</comment>
<dbReference type="Proteomes" id="UP000002051">
    <property type="component" value="Chromosome 3"/>
</dbReference>
<organism evidence="10 12">
    <name type="scientific">Medicago truncatula</name>
    <name type="common">Barrel medic</name>
    <name type="synonym">Medicago tribuloides</name>
    <dbReference type="NCBI Taxonomy" id="3880"/>
    <lineage>
        <taxon>Eukaryota</taxon>
        <taxon>Viridiplantae</taxon>
        <taxon>Streptophyta</taxon>
        <taxon>Embryophyta</taxon>
        <taxon>Tracheophyta</taxon>
        <taxon>Spermatophyta</taxon>
        <taxon>Magnoliopsida</taxon>
        <taxon>eudicotyledons</taxon>
        <taxon>Gunneridae</taxon>
        <taxon>Pentapetalae</taxon>
        <taxon>rosids</taxon>
        <taxon>fabids</taxon>
        <taxon>Fabales</taxon>
        <taxon>Fabaceae</taxon>
        <taxon>Papilionoideae</taxon>
        <taxon>50 kb inversion clade</taxon>
        <taxon>NPAAA clade</taxon>
        <taxon>Hologalegina</taxon>
        <taxon>IRL clade</taxon>
        <taxon>Trifolieae</taxon>
        <taxon>Medicago</taxon>
    </lineage>
</organism>
<dbReference type="GO" id="GO:0010143">
    <property type="term" value="P:cutin biosynthetic process"/>
    <property type="evidence" value="ECO:0000318"/>
    <property type="project" value="GO_Central"/>
</dbReference>